<evidence type="ECO:0000256" key="2">
    <source>
        <dbReference type="ARBA" id="ARBA00006070"/>
    </source>
</evidence>
<gene>
    <name evidence="9" type="ORF">TSPGSL018_2861</name>
</gene>
<feature type="compositionally biased region" description="Low complexity" evidence="7">
    <location>
        <begin position="194"/>
        <end position="204"/>
    </location>
</feature>
<dbReference type="PANTHER" id="PTHR10743">
    <property type="entry name" value="PROTEIN RER1"/>
    <property type="match status" value="1"/>
</dbReference>
<dbReference type="GO" id="GO:0000139">
    <property type="term" value="C:Golgi membrane"/>
    <property type="evidence" value="ECO:0007669"/>
    <property type="project" value="TreeGrafter"/>
</dbReference>
<dbReference type="Pfam" id="PF03248">
    <property type="entry name" value="Rer1"/>
    <property type="match status" value="1"/>
</dbReference>
<dbReference type="GO" id="GO:0006621">
    <property type="term" value="P:protein retention in ER lumen"/>
    <property type="evidence" value="ECO:0007669"/>
    <property type="project" value="TreeGrafter"/>
</dbReference>
<feature type="transmembrane region" description="Helical" evidence="8">
    <location>
        <begin position="43"/>
        <end position="63"/>
    </location>
</feature>
<feature type="transmembrane region" description="Helical" evidence="8">
    <location>
        <begin position="145"/>
        <end position="162"/>
    </location>
</feature>
<name>A0A061SKU8_9CHLO</name>
<keyword evidence="5 6" id="KW-0472">Membrane</keyword>
<feature type="transmembrane region" description="Helical" evidence="8">
    <location>
        <begin position="69"/>
        <end position="86"/>
    </location>
</feature>
<dbReference type="GO" id="GO:0005783">
    <property type="term" value="C:endoplasmic reticulum"/>
    <property type="evidence" value="ECO:0007669"/>
    <property type="project" value="GOC"/>
</dbReference>
<comment type="function">
    <text evidence="6">Involved in the retrieval of endoplasmic reticulum membrane proteins from the early Golgi compartment.</text>
</comment>
<comment type="subcellular location">
    <subcellularLocation>
        <location evidence="1">Membrane</location>
        <topology evidence="1">Multi-pass membrane protein</topology>
    </subcellularLocation>
</comment>
<dbReference type="GO" id="GO:0006890">
    <property type="term" value="P:retrograde vesicle-mediated transport, Golgi to endoplasmic reticulum"/>
    <property type="evidence" value="ECO:0007669"/>
    <property type="project" value="TreeGrafter"/>
</dbReference>
<accession>A0A061SKU8</accession>
<sequence>MNVASESSKIAKSGSSTSLTAAELQARLDQKFQILLDKSTPHIAARWVGWVFVVLVYGLRVAYLNGFYIVTYGLGIYNLNLLLGFVSPQVDPDTSSEGPDLPTKNDQEFKPFVRKLPEFKFWFASTRSFLIGTVMTLFPVFDVPVFWPILLLYWLVLFTITMKRQIKQMVKYKYVPWSTGKKKYRGSSGGGAGKQPVAGGARKD</sequence>
<evidence type="ECO:0000256" key="1">
    <source>
        <dbReference type="ARBA" id="ARBA00004141"/>
    </source>
</evidence>
<reference evidence="9" key="1">
    <citation type="submission" date="2014-05" db="EMBL/GenBank/DDBJ databases">
        <title>The transcriptome of the halophilic microalga Tetraselmis sp. GSL018 isolated from the Great Salt Lake, Utah.</title>
        <authorList>
            <person name="Jinkerson R.E."/>
            <person name="D'Adamo S."/>
            <person name="Posewitz M.C."/>
        </authorList>
    </citation>
    <scope>NUCLEOTIDE SEQUENCE</scope>
    <source>
        <strain evidence="9">GSL018</strain>
    </source>
</reference>
<dbReference type="PANTHER" id="PTHR10743:SF0">
    <property type="entry name" value="PROTEIN RER1"/>
    <property type="match status" value="1"/>
</dbReference>
<evidence type="ECO:0000256" key="4">
    <source>
        <dbReference type="ARBA" id="ARBA00022989"/>
    </source>
</evidence>
<evidence type="ECO:0000256" key="7">
    <source>
        <dbReference type="SAM" id="MobiDB-lite"/>
    </source>
</evidence>
<keyword evidence="3 8" id="KW-0812">Transmembrane</keyword>
<organism evidence="9">
    <name type="scientific">Tetraselmis sp. GSL018</name>
    <dbReference type="NCBI Taxonomy" id="582737"/>
    <lineage>
        <taxon>Eukaryota</taxon>
        <taxon>Viridiplantae</taxon>
        <taxon>Chlorophyta</taxon>
        <taxon>core chlorophytes</taxon>
        <taxon>Chlorodendrophyceae</taxon>
        <taxon>Chlorodendrales</taxon>
        <taxon>Chlorodendraceae</taxon>
        <taxon>Tetraselmis</taxon>
    </lineage>
</organism>
<feature type="region of interest" description="Disordered" evidence="7">
    <location>
        <begin position="181"/>
        <end position="204"/>
    </location>
</feature>
<evidence type="ECO:0000256" key="5">
    <source>
        <dbReference type="ARBA" id="ARBA00023136"/>
    </source>
</evidence>
<evidence type="ECO:0000256" key="8">
    <source>
        <dbReference type="SAM" id="Phobius"/>
    </source>
</evidence>
<dbReference type="PIRSF" id="PIRSF016013">
    <property type="entry name" value="AtER_Rer1p"/>
    <property type="match status" value="1"/>
</dbReference>
<keyword evidence="4 8" id="KW-1133">Transmembrane helix</keyword>
<evidence type="ECO:0000256" key="3">
    <source>
        <dbReference type="ARBA" id="ARBA00022692"/>
    </source>
</evidence>
<protein>
    <recommendedName>
        <fullName evidence="6">Protein RER1</fullName>
    </recommendedName>
</protein>
<dbReference type="AlphaFoldDB" id="A0A061SKU8"/>
<comment type="similarity">
    <text evidence="2 6">Belongs to the RER1 family.</text>
</comment>
<evidence type="ECO:0000256" key="6">
    <source>
        <dbReference type="PIRNR" id="PIRNR016013"/>
    </source>
</evidence>
<dbReference type="InterPro" id="IPR004932">
    <property type="entry name" value="Rer1"/>
</dbReference>
<proteinExistence type="inferred from homology"/>
<dbReference type="EMBL" id="GBEZ01001324">
    <property type="protein sequence ID" value="JAC83639.1"/>
    <property type="molecule type" value="Transcribed_RNA"/>
</dbReference>
<evidence type="ECO:0000313" key="9">
    <source>
        <dbReference type="EMBL" id="JAC83639.1"/>
    </source>
</evidence>